<reference evidence="1" key="1">
    <citation type="submission" date="2012-07" db="EMBL/GenBank/DDBJ databases">
        <authorList>
            <person name="c a."/>
        </authorList>
    </citation>
    <scope>NUCLEOTIDE SEQUENCE</scope>
    <source>
        <strain evidence="1">LS6</strain>
        <plasmid evidence="1">IncA/C-LS6</plasmid>
    </source>
</reference>
<organism evidence="1">
    <name type="scientific">Klebsiella pneumoniae</name>
    <dbReference type="NCBI Taxonomy" id="573"/>
    <lineage>
        <taxon>Bacteria</taxon>
        <taxon>Pseudomonadati</taxon>
        <taxon>Pseudomonadota</taxon>
        <taxon>Gammaproteobacteria</taxon>
        <taxon>Enterobacterales</taxon>
        <taxon>Enterobacteriaceae</taxon>
        <taxon>Klebsiella/Raoultella group</taxon>
        <taxon>Klebsiella</taxon>
        <taxon>Klebsiella pneumoniae complex</taxon>
    </lineage>
</organism>
<reference evidence="1" key="2">
    <citation type="journal article" date="2013" name="J. Antimicrob. Chemother.">
        <title>Reversion to susceptibility of a carbapenem-resistant clinical isolate of Klebsiella pneumoniae producing KPC-3.</title>
        <authorList>
            <person name="Villa L."/>
            <person name="Capone A."/>
            <person name="Fortini D."/>
            <person name="Dolejska M."/>
            <person name="Rodriguez I."/>
            <person name="Taglietti F."/>
            <person name="De Paolis P."/>
            <person name="Petrosillo N."/>
            <person name="Carattoli A."/>
        </authorList>
    </citation>
    <scope>NUCLEOTIDE SEQUENCE</scope>
    <source>
        <strain evidence="1">LS6</strain>
        <plasmid evidence="1">IncA/C-LS6</plasmid>
    </source>
</reference>
<dbReference type="EMBL" id="JX442976">
    <property type="protein sequence ID" value="AGO62636.1"/>
    <property type="molecule type" value="Genomic_DNA"/>
</dbReference>
<name>S4VIL0_KLEPN</name>
<evidence type="ECO:0000313" key="1">
    <source>
        <dbReference type="EMBL" id="AGO62636.1"/>
    </source>
</evidence>
<protein>
    <submittedName>
        <fullName evidence="1">TraE</fullName>
    </submittedName>
</protein>
<proteinExistence type="predicted"/>
<dbReference type="AlphaFoldDB" id="S4VIL0"/>
<keyword evidence="1" id="KW-0614">Plasmid</keyword>
<accession>S4VIL0</accession>
<dbReference type="Pfam" id="PF05309">
    <property type="entry name" value="TraE"/>
    <property type="match status" value="1"/>
</dbReference>
<dbReference type="InterPro" id="IPR007973">
    <property type="entry name" value="Pilus_assembly_TraE"/>
</dbReference>
<geneLocation type="plasmid" evidence="1">
    <name>IncA/C-LS6</name>
</geneLocation>
<sequence length="237" mass="27356">MPAPHDLLGRVHHDQGQISQEPVCPEVFALNLKKYLKTWEGTQTENKWGRIFQGGLIAIVFLLVVQVFSKETIVTIQPFTLTEEAWVTKSNASQSYKEAWGFAFAQLLGNVTPGTVDFVKERITPLLSPSIYQDVIDAIEIQAQQIKNDRVTMRFEPRFVEYEPKSDKVFVYGYSYVKGASSNEERSERSYEFAIKISNYAPVLDYIDTYVGKPRTKTVLVQLQRKEENRRKHEEQR</sequence>